<dbReference type="Pfam" id="PF01628">
    <property type="entry name" value="HrcA"/>
    <property type="match status" value="1"/>
</dbReference>
<organism evidence="7 8">
    <name type="scientific">Denitrovibrio acetiphilus (strain DSM 12809 / NBRC 114555 / N2460)</name>
    <dbReference type="NCBI Taxonomy" id="522772"/>
    <lineage>
        <taxon>Bacteria</taxon>
        <taxon>Pseudomonadati</taxon>
        <taxon>Deferribacterota</taxon>
        <taxon>Deferribacteres</taxon>
        <taxon>Deferribacterales</taxon>
        <taxon>Geovibrionaceae</taxon>
        <taxon>Denitrovibrio</taxon>
    </lineage>
</organism>
<dbReference type="PaxDb" id="522772-Dacet_2890"/>
<dbReference type="EMBL" id="CP001968">
    <property type="protein sequence ID" value="ADD69640.1"/>
    <property type="molecule type" value="Genomic_DNA"/>
</dbReference>
<dbReference type="InterPro" id="IPR029016">
    <property type="entry name" value="GAF-like_dom_sf"/>
</dbReference>
<dbReference type="OrthoDB" id="9783139at2"/>
<comment type="function">
    <text evidence="5">Negative regulator of class I heat shock genes (grpE-dnaK-dnaJ and groELS operons). Prevents heat-shock induction of these operons.</text>
</comment>
<dbReference type="RefSeq" id="WP_013012127.1">
    <property type="nucleotide sequence ID" value="NC_013943.1"/>
</dbReference>
<dbReference type="AlphaFoldDB" id="D4H6G6"/>
<keyword evidence="2 5" id="KW-0805">Transcription regulation</keyword>
<dbReference type="Proteomes" id="UP000002012">
    <property type="component" value="Chromosome"/>
</dbReference>
<evidence type="ECO:0000256" key="2">
    <source>
        <dbReference type="ARBA" id="ARBA00023015"/>
    </source>
</evidence>
<evidence type="ECO:0000256" key="4">
    <source>
        <dbReference type="ARBA" id="ARBA00023163"/>
    </source>
</evidence>
<reference evidence="7 8" key="1">
    <citation type="journal article" date="2010" name="Stand. Genomic Sci.">
        <title>Complete genome sequence of Denitrovibrio acetiphilus type strain (N2460).</title>
        <authorList>
            <person name="Kiss H."/>
            <person name="Lang E."/>
            <person name="Lapidus A."/>
            <person name="Copeland A."/>
            <person name="Nolan M."/>
            <person name="Glavina Del Rio T."/>
            <person name="Chen F."/>
            <person name="Lucas S."/>
            <person name="Tice H."/>
            <person name="Cheng J.F."/>
            <person name="Han C."/>
            <person name="Goodwin L."/>
            <person name="Pitluck S."/>
            <person name="Liolios K."/>
            <person name="Pati A."/>
            <person name="Ivanova N."/>
            <person name="Mavromatis K."/>
            <person name="Chen A."/>
            <person name="Palaniappan K."/>
            <person name="Land M."/>
            <person name="Hauser L."/>
            <person name="Chang Y.J."/>
            <person name="Jeffries C.D."/>
            <person name="Detter J.C."/>
            <person name="Brettin T."/>
            <person name="Spring S."/>
            <person name="Rohde M."/>
            <person name="Goker M."/>
            <person name="Woyke T."/>
            <person name="Bristow J."/>
            <person name="Eisen J.A."/>
            <person name="Markowitz V."/>
            <person name="Hugenholtz P."/>
            <person name="Kyrpides N.C."/>
            <person name="Klenk H.P."/>
        </authorList>
    </citation>
    <scope>NUCLEOTIDE SEQUENCE [LARGE SCALE GENOMIC DNA]</scope>
    <source>
        <strain evidence="8">DSM 12809 / NBRC 114555 / N2460</strain>
    </source>
</reference>
<protein>
    <recommendedName>
        <fullName evidence="5">Heat-inducible transcription repressor HrcA</fullName>
    </recommendedName>
</protein>
<dbReference type="NCBIfam" id="TIGR00331">
    <property type="entry name" value="hrcA"/>
    <property type="match status" value="1"/>
</dbReference>
<keyword evidence="3 5" id="KW-0346">Stress response</keyword>
<sequence length="346" mass="38190">MSFLNEREEIVLKTIIEEFVQSNEPVGSRFISKTGPLKLGPASIRNIMSDLEDKGFIMQPHTSSGRVPSDEGYRYYIDKLVTFDADKESIISSLRADCGADNINGVLKKISDSLGKLTSSVGFVISPKLNTMLLKHIEFVRLSSITVLAVIVARTGIVHNVMIEVPTTTTESDLVQVSNYLNAHFENKSLMEVKSEIVEEMKDDKRTMDHLFQNVSSMAEAVFAKSSGDSDIFMSSASGILDLPEFSDVSRLKGLLGTFEEKKFIFDILDKCQNEKGVNIFVGTEIGREEISELGLVTKTYSRGGNVVGMLGIIGPKRMRYSDVISVVDCSAEIVTDILGKFLESK</sequence>
<comment type="similarity">
    <text evidence="5">Belongs to the HrcA family.</text>
</comment>
<dbReference type="Gene3D" id="1.10.10.10">
    <property type="entry name" value="Winged helix-like DNA-binding domain superfamily/Winged helix DNA-binding domain"/>
    <property type="match status" value="1"/>
</dbReference>
<keyword evidence="1 5" id="KW-0678">Repressor</keyword>
<dbReference type="InParanoid" id="D4H6G6"/>
<evidence type="ECO:0000256" key="3">
    <source>
        <dbReference type="ARBA" id="ARBA00023016"/>
    </source>
</evidence>
<dbReference type="KEGG" id="dap:Dacet_2890"/>
<dbReference type="InterPro" id="IPR023120">
    <property type="entry name" value="WHTH_transcript_rep_HrcA_IDD"/>
</dbReference>
<dbReference type="InterPro" id="IPR036390">
    <property type="entry name" value="WH_DNA-bd_sf"/>
</dbReference>
<dbReference type="SUPFAM" id="SSF55781">
    <property type="entry name" value="GAF domain-like"/>
    <property type="match status" value="1"/>
</dbReference>
<dbReference type="PANTHER" id="PTHR34824:SF1">
    <property type="entry name" value="HEAT-INDUCIBLE TRANSCRIPTION REPRESSOR HRCA"/>
    <property type="match status" value="1"/>
</dbReference>
<dbReference type="SUPFAM" id="SSF46785">
    <property type="entry name" value="Winged helix' DNA-binding domain"/>
    <property type="match status" value="1"/>
</dbReference>
<keyword evidence="4 5" id="KW-0804">Transcription</keyword>
<evidence type="ECO:0000256" key="5">
    <source>
        <dbReference type="HAMAP-Rule" id="MF_00081"/>
    </source>
</evidence>
<dbReference type="Gene3D" id="3.30.390.60">
    <property type="entry name" value="Heat-inducible transcription repressor hrca homolog, domain 3"/>
    <property type="match status" value="1"/>
</dbReference>
<keyword evidence="8" id="KW-1185">Reference proteome</keyword>
<dbReference type="InterPro" id="IPR021153">
    <property type="entry name" value="HrcA_C"/>
</dbReference>
<evidence type="ECO:0000313" key="8">
    <source>
        <dbReference type="Proteomes" id="UP000002012"/>
    </source>
</evidence>
<dbReference type="GO" id="GO:0045892">
    <property type="term" value="P:negative regulation of DNA-templated transcription"/>
    <property type="evidence" value="ECO:0007669"/>
    <property type="project" value="UniProtKB-UniRule"/>
</dbReference>
<dbReference type="PIRSF" id="PIRSF005485">
    <property type="entry name" value="HrcA"/>
    <property type="match status" value="1"/>
</dbReference>
<accession>D4H6G6</accession>
<dbReference type="HOGENOM" id="CLU_050019_0_0_0"/>
<dbReference type="GO" id="GO:0003677">
    <property type="term" value="F:DNA binding"/>
    <property type="evidence" value="ECO:0007669"/>
    <property type="project" value="InterPro"/>
</dbReference>
<dbReference type="STRING" id="522772.Dacet_2890"/>
<dbReference type="PANTHER" id="PTHR34824">
    <property type="entry name" value="HEAT-INDUCIBLE TRANSCRIPTION REPRESSOR HRCA"/>
    <property type="match status" value="1"/>
</dbReference>
<dbReference type="HAMAP" id="MF_00081">
    <property type="entry name" value="HrcA"/>
    <property type="match status" value="1"/>
</dbReference>
<proteinExistence type="inferred from homology"/>
<dbReference type="InterPro" id="IPR002571">
    <property type="entry name" value="HrcA"/>
</dbReference>
<dbReference type="Gene3D" id="3.30.450.40">
    <property type="match status" value="1"/>
</dbReference>
<feature type="domain" description="Heat-inducible transcription repressor HrcA C-terminal" evidence="6">
    <location>
        <begin position="106"/>
        <end position="325"/>
    </location>
</feature>
<evidence type="ECO:0000259" key="6">
    <source>
        <dbReference type="Pfam" id="PF01628"/>
    </source>
</evidence>
<dbReference type="InterPro" id="IPR036388">
    <property type="entry name" value="WH-like_DNA-bd_sf"/>
</dbReference>
<dbReference type="eggNOG" id="COG1420">
    <property type="taxonomic scope" value="Bacteria"/>
</dbReference>
<gene>
    <name evidence="5" type="primary">hrcA</name>
    <name evidence="7" type="ordered locus">Dacet_2890</name>
</gene>
<evidence type="ECO:0000313" key="7">
    <source>
        <dbReference type="EMBL" id="ADD69640.1"/>
    </source>
</evidence>
<name>D4H6G6_DENA2</name>
<evidence type="ECO:0000256" key="1">
    <source>
        <dbReference type="ARBA" id="ARBA00022491"/>
    </source>
</evidence>